<comment type="caution">
    <text evidence="1">The sequence shown here is derived from an EMBL/GenBank/DDBJ whole genome shotgun (WGS) entry which is preliminary data.</text>
</comment>
<evidence type="ECO:0000313" key="1">
    <source>
        <dbReference type="EMBL" id="MFK9083440.1"/>
    </source>
</evidence>
<name>A0ACC7N2V9_9PSED</name>
<reference evidence="1" key="1">
    <citation type="submission" date="2024-11" db="EMBL/GenBank/DDBJ databases">
        <authorList>
            <person name="Lucas J.A."/>
        </authorList>
    </citation>
    <scope>NUCLEOTIDE SEQUENCE</scope>
    <source>
        <strain evidence="1">Z 8.8</strain>
    </source>
</reference>
<proteinExistence type="predicted"/>
<accession>A0ACC7N2V9</accession>
<gene>
    <name evidence="1" type="ORF">ACJEBM_22515</name>
</gene>
<protein>
    <submittedName>
        <fullName evidence="1">AraC family transcriptional regulator</fullName>
    </submittedName>
</protein>
<dbReference type="EMBL" id="JBJHQE010000051">
    <property type="protein sequence ID" value="MFK9083440.1"/>
    <property type="molecule type" value="Genomic_DNA"/>
</dbReference>
<keyword evidence="2" id="KW-1185">Reference proteome</keyword>
<organism evidence="1 2">
    <name type="scientific">Pseudomonas neuropathica</name>
    <dbReference type="NCBI Taxonomy" id="2730425"/>
    <lineage>
        <taxon>Bacteria</taxon>
        <taxon>Pseudomonadati</taxon>
        <taxon>Pseudomonadota</taxon>
        <taxon>Gammaproteobacteria</taxon>
        <taxon>Pseudomonadales</taxon>
        <taxon>Pseudomonadaceae</taxon>
        <taxon>Pseudomonas</taxon>
    </lineage>
</organism>
<dbReference type="Proteomes" id="UP001622950">
    <property type="component" value="Unassembled WGS sequence"/>
</dbReference>
<sequence>MPINEMSDNLGTAQPRSIIFVAYPQMGLLDLTGAQTVFWAATRSLAERGLQGYALHTASLDGGSIRTGEGLEVQTRRLSEFAGSPMDTLIVPGSPHIRQAMVESAPLVEWLRAASSSARRTTSVCSGSFFLARAGLLDGLRVATHWVMADLFERLFPQVELDREAIFVQQGTIWTSAGVSAGIDLALALVEADHGRDVAMQVARRMVVYYRRPDNQEQWSPLLRSQYPTAHTQV</sequence>
<evidence type="ECO:0000313" key="2">
    <source>
        <dbReference type="Proteomes" id="UP001622950"/>
    </source>
</evidence>